<dbReference type="Gramene" id="TraesCS7A02G506500.1">
    <property type="protein sequence ID" value="TraesCS7A02G506500.1.cds1"/>
    <property type="gene ID" value="TraesCS7A02G506500"/>
</dbReference>
<dbReference type="Gramene" id="TraesPARA_EIv1.0_2347990.1">
    <property type="protein sequence ID" value="TraesPARA_EIv1.0_2347990.1.CDS1"/>
    <property type="gene ID" value="TraesPARA_EIv1.0_2347990"/>
</dbReference>
<dbReference type="Gramene" id="TraesJAG7A03G03997440.1">
    <property type="protein sequence ID" value="TraesJAG7A03G03997440.1.CDS1"/>
    <property type="gene ID" value="TraesJAG7A03G03997440"/>
</dbReference>
<protein>
    <submittedName>
        <fullName evidence="3">Uncharacterized protein</fullName>
    </submittedName>
</protein>
<dbReference type="Gramene" id="TraesROB_scaffold_004891_01G000800.1">
    <property type="protein sequence ID" value="TraesROB_scaffold_004891_01G000800.1"/>
    <property type="gene ID" value="TraesROB_scaffold_004891_01G000800"/>
</dbReference>
<dbReference type="Gramene" id="TraesNOR7A03G04058760.1">
    <property type="protein sequence ID" value="TraesNOR7A03G04058760.1.CDS1"/>
    <property type="gene ID" value="TraesNOR7A03G04058760"/>
</dbReference>
<dbReference type="SMR" id="A0A3B6RNL3"/>
<keyword evidence="2" id="KW-0472">Membrane</keyword>
<dbReference type="Gramene" id="TraesLDM7A03G04017370.1">
    <property type="protein sequence ID" value="TraesLDM7A03G04017370.1.CDS1"/>
    <property type="gene ID" value="TraesLDM7A03G04017370"/>
</dbReference>
<evidence type="ECO:0000256" key="1">
    <source>
        <dbReference type="SAM" id="MobiDB-lite"/>
    </source>
</evidence>
<keyword evidence="4" id="KW-1185">Reference proteome</keyword>
<dbReference type="Gramene" id="TraesSYM7A03G03969530.1">
    <property type="protein sequence ID" value="TraesSYM7A03G03969530.1.CDS1"/>
    <property type="gene ID" value="TraesSYM7A03G03969530"/>
</dbReference>
<accession>A0A3B6RNL3</accession>
<feature type="transmembrane region" description="Helical" evidence="2">
    <location>
        <begin position="33"/>
        <end position="54"/>
    </location>
</feature>
<dbReference type="Gramene" id="TraesMAC7A03G04013110.1">
    <property type="protein sequence ID" value="TraesMAC7A03G04013110.1.CDS1"/>
    <property type="gene ID" value="TraesMAC7A03G04013110"/>
</dbReference>
<reference evidence="3" key="1">
    <citation type="submission" date="2018-08" db="EMBL/GenBank/DDBJ databases">
        <authorList>
            <person name="Rossello M."/>
        </authorList>
    </citation>
    <scope>NUCLEOTIDE SEQUENCE [LARGE SCALE GENOMIC DNA]</scope>
    <source>
        <strain evidence="3">cv. Chinese Spring</strain>
    </source>
</reference>
<evidence type="ECO:0000313" key="3">
    <source>
        <dbReference type="EnsemblPlants" id="TraesCS7A02G506500.1.cds1"/>
    </source>
</evidence>
<proteinExistence type="predicted"/>
<dbReference type="Gramene" id="TraesWEE_scaffold_014838_01G000100.1">
    <property type="protein sequence ID" value="TraesWEE_scaffold_014838_01G000100.1"/>
    <property type="gene ID" value="TraesWEE_scaffold_014838_01G000100"/>
</dbReference>
<dbReference type="EnsemblPlants" id="TraesCS7A02G506500.1">
    <property type="protein sequence ID" value="TraesCS7A02G506500.1.cds1"/>
    <property type="gene ID" value="TraesCS7A02G506500"/>
</dbReference>
<dbReference type="Gramene" id="TraesCLE_scaffold_039008_01G000100.1">
    <property type="protein sequence ID" value="TraesCLE_scaffold_039008_01G000100.1"/>
    <property type="gene ID" value="TraesCLE_scaffold_039008_01G000100"/>
</dbReference>
<dbReference type="AlphaFoldDB" id="A0A3B6RNL3"/>
<reference evidence="3" key="2">
    <citation type="submission" date="2018-10" db="UniProtKB">
        <authorList>
            <consortium name="EnsemblPlants"/>
        </authorList>
    </citation>
    <scope>IDENTIFICATION</scope>
</reference>
<dbReference type="Gramene" id="TraesCS7A03G1228900.1">
    <property type="protein sequence ID" value="TraesCS7A03G1228900.1.CDS1"/>
    <property type="gene ID" value="TraesCS7A03G1228900"/>
</dbReference>
<dbReference type="OMA" id="NAWASMA"/>
<name>A0A3B6RNL3_WHEAT</name>
<evidence type="ECO:0000256" key="2">
    <source>
        <dbReference type="SAM" id="Phobius"/>
    </source>
</evidence>
<dbReference type="Proteomes" id="UP000019116">
    <property type="component" value="Chromosome 7A"/>
</dbReference>
<dbReference type="Gramene" id="TraesCAD_scaffold_003019_01G000900.1">
    <property type="protein sequence ID" value="TraesCAD_scaffold_003019_01G000900.1"/>
    <property type="gene ID" value="TraesCAD_scaffold_003019_01G000900"/>
</dbReference>
<dbReference type="Gramene" id="TraesLAC7A03G03968820.1">
    <property type="protein sequence ID" value="TraesLAC7A03G03968820.1.CDS1"/>
    <property type="gene ID" value="TraesLAC7A03G03968820"/>
</dbReference>
<evidence type="ECO:0000313" key="4">
    <source>
        <dbReference type="Proteomes" id="UP000019116"/>
    </source>
</evidence>
<dbReference type="Gramene" id="TraesSTA7A03G04010880.1">
    <property type="protein sequence ID" value="TraesSTA7A03G04010880.1.CDS1"/>
    <property type="gene ID" value="TraesSTA7A03G04010880"/>
</dbReference>
<keyword evidence="2" id="KW-0812">Transmembrane</keyword>
<dbReference type="Gramene" id="TraesARI7A03G03990640.1">
    <property type="protein sequence ID" value="TraesARI7A03G03990640.1.CDS1"/>
    <property type="gene ID" value="TraesARI7A03G03990640"/>
</dbReference>
<feature type="compositionally biased region" description="Low complexity" evidence="1">
    <location>
        <begin position="19"/>
        <end position="29"/>
    </location>
</feature>
<dbReference type="Gramene" id="TraesJUL7A03G04052160.1">
    <property type="protein sequence ID" value="TraesJUL7A03G04052160.1.CDS1"/>
    <property type="gene ID" value="TraesJUL7A03G04052160"/>
</dbReference>
<keyword evidence="2" id="KW-1133">Transmembrane helix</keyword>
<sequence>MWPEMKAWASMADDPLKRASSSATSPSSPMRRFSPTTMAVGGLLAVGTVGYFMFMGKDDRQRERDRHNERLAHRT</sequence>
<organism evidence="3">
    <name type="scientific">Triticum aestivum</name>
    <name type="common">Wheat</name>
    <dbReference type="NCBI Taxonomy" id="4565"/>
    <lineage>
        <taxon>Eukaryota</taxon>
        <taxon>Viridiplantae</taxon>
        <taxon>Streptophyta</taxon>
        <taxon>Embryophyta</taxon>
        <taxon>Tracheophyta</taxon>
        <taxon>Spermatophyta</taxon>
        <taxon>Magnoliopsida</taxon>
        <taxon>Liliopsida</taxon>
        <taxon>Poales</taxon>
        <taxon>Poaceae</taxon>
        <taxon>BOP clade</taxon>
        <taxon>Pooideae</taxon>
        <taxon>Triticodae</taxon>
        <taxon>Triticeae</taxon>
        <taxon>Triticinae</taxon>
        <taxon>Triticum</taxon>
    </lineage>
</organism>
<feature type="region of interest" description="Disordered" evidence="1">
    <location>
        <begin position="1"/>
        <end position="35"/>
    </location>
</feature>
<dbReference type="Gramene" id="TraesRN7A0101220300.1">
    <property type="protein sequence ID" value="TraesRN7A0101220300.1"/>
    <property type="gene ID" value="TraesRN7A0101220300"/>
</dbReference>